<dbReference type="PANTHER" id="PTHR21342">
    <property type="entry name" value="PHOSPHOPANTETHEINE ADENYLYLTRANSFERASE"/>
    <property type="match status" value="1"/>
</dbReference>
<dbReference type="AlphaFoldDB" id="A0A0W8F862"/>
<dbReference type="EC" id="2.7.7.1" evidence="5"/>
<evidence type="ECO:0000313" key="5">
    <source>
        <dbReference type="EMBL" id="KUG17060.1"/>
    </source>
</evidence>
<dbReference type="HAMAP" id="MF_00243">
    <property type="entry name" value="NMN_adenylyltr"/>
    <property type="match status" value="1"/>
</dbReference>
<dbReference type="GO" id="GO:0005737">
    <property type="term" value="C:cytoplasm"/>
    <property type="evidence" value="ECO:0007669"/>
    <property type="project" value="InterPro"/>
</dbReference>
<evidence type="ECO:0000256" key="1">
    <source>
        <dbReference type="ARBA" id="ARBA00010124"/>
    </source>
</evidence>
<organism evidence="5">
    <name type="scientific">hydrocarbon metagenome</name>
    <dbReference type="NCBI Taxonomy" id="938273"/>
    <lineage>
        <taxon>unclassified sequences</taxon>
        <taxon>metagenomes</taxon>
        <taxon>ecological metagenomes</taxon>
    </lineage>
</organism>
<dbReference type="GO" id="GO:0000309">
    <property type="term" value="F:nicotinamide-nucleotide adenylyltransferase activity"/>
    <property type="evidence" value="ECO:0007669"/>
    <property type="project" value="UniProtKB-EC"/>
</dbReference>
<dbReference type="SUPFAM" id="SSF52374">
    <property type="entry name" value="Nucleotidylyl transferase"/>
    <property type="match status" value="1"/>
</dbReference>
<keyword evidence="2 5" id="KW-0808">Transferase</keyword>
<dbReference type="Gene3D" id="3.40.50.620">
    <property type="entry name" value="HUPs"/>
    <property type="match status" value="1"/>
</dbReference>
<comment type="caution">
    <text evidence="5">The sequence shown here is derived from an EMBL/GenBank/DDBJ whole genome shotgun (WGS) entry which is preliminary data.</text>
</comment>
<dbReference type="NCBIfam" id="NF002243">
    <property type="entry name" value="PRK01153.1"/>
    <property type="match status" value="1"/>
</dbReference>
<proteinExistence type="inferred from homology"/>
<keyword evidence="3 5" id="KW-0548">Nucleotidyltransferase</keyword>
<dbReference type="PANTHER" id="PTHR21342:SF0">
    <property type="entry name" value="BIFUNCTIONAL NMN ADENYLYLTRANSFERASE_NUDIX HYDROLASE"/>
    <property type="match status" value="1"/>
</dbReference>
<evidence type="ECO:0000256" key="2">
    <source>
        <dbReference type="ARBA" id="ARBA00022679"/>
    </source>
</evidence>
<feature type="domain" description="Cytidyltransferase-like" evidence="4">
    <location>
        <begin position="4"/>
        <end position="133"/>
    </location>
</feature>
<gene>
    <name evidence="5" type="ORF">ASZ90_013241</name>
</gene>
<dbReference type="NCBIfam" id="TIGR00125">
    <property type="entry name" value="cyt_tran_rel"/>
    <property type="match status" value="1"/>
</dbReference>
<dbReference type="EMBL" id="LNQE01001465">
    <property type="protein sequence ID" value="KUG17060.1"/>
    <property type="molecule type" value="Genomic_DNA"/>
</dbReference>
<dbReference type="Pfam" id="PF01467">
    <property type="entry name" value="CTP_transf_like"/>
    <property type="match status" value="1"/>
</dbReference>
<evidence type="ECO:0000259" key="4">
    <source>
        <dbReference type="Pfam" id="PF01467"/>
    </source>
</evidence>
<dbReference type="InterPro" id="IPR006418">
    <property type="entry name" value="NMN_Atrans_arc"/>
</dbReference>
<dbReference type="InterPro" id="IPR004821">
    <property type="entry name" value="Cyt_trans-like"/>
</dbReference>
<name>A0A0W8F862_9ZZZZ</name>
<dbReference type="GO" id="GO:0009435">
    <property type="term" value="P:NAD+ biosynthetic process"/>
    <property type="evidence" value="ECO:0007669"/>
    <property type="project" value="InterPro"/>
</dbReference>
<evidence type="ECO:0000256" key="3">
    <source>
        <dbReference type="ARBA" id="ARBA00022695"/>
    </source>
</evidence>
<comment type="similarity">
    <text evidence="1">Belongs to the archaeal NMN adenylyltransferase family.</text>
</comment>
<protein>
    <submittedName>
        <fullName evidence="5">Nicotinamide-nucleotide adenylyltransferase, nadm family</fullName>
        <ecNumber evidence="5">2.7.7.1</ecNumber>
    </submittedName>
</protein>
<sequence length="184" mass="20656">MRGLYIGRFQPYHLGHQAVLEEIAREVDEIVIVIGSAQESHGPENPFTSGERMEMIYAALGKGELRKRCIVTTLQDINRNSLWVSHLQSMVPCFDLVYSNNPLVIRLFSEAGVEVKKPPLYQRDVYSGSAIRALMRERGDWERLVPPAVAGFIQEINGVERLCQVSKSDSVHSADSAMHNSSMI</sequence>
<accession>A0A0W8F862</accession>
<dbReference type="InterPro" id="IPR014729">
    <property type="entry name" value="Rossmann-like_a/b/a_fold"/>
</dbReference>
<reference evidence="5" key="1">
    <citation type="journal article" date="2015" name="Proc. Natl. Acad. Sci. U.S.A.">
        <title>Networks of energetic and metabolic interactions define dynamics in microbial communities.</title>
        <authorList>
            <person name="Embree M."/>
            <person name="Liu J.K."/>
            <person name="Al-Bassam M.M."/>
            <person name="Zengler K."/>
        </authorList>
    </citation>
    <scope>NUCLEOTIDE SEQUENCE</scope>
</reference>
<dbReference type="NCBIfam" id="TIGR01527">
    <property type="entry name" value="arch_NMN_Atrans"/>
    <property type="match status" value="1"/>
</dbReference>